<dbReference type="EMBL" id="JAWNGG020000284">
    <property type="protein sequence ID" value="KAK9295120.1"/>
    <property type="molecule type" value="Genomic_DNA"/>
</dbReference>
<keyword evidence="2" id="KW-1185">Reference proteome</keyword>
<dbReference type="AlphaFoldDB" id="A0AAW0ZC47"/>
<accession>A0AAW0ZC47</accession>
<evidence type="ECO:0000313" key="2">
    <source>
        <dbReference type="Proteomes" id="UP001432146"/>
    </source>
</evidence>
<protein>
    <submittedName>
        <fullName evidence="1">Uncharacterized protein</fullName>
    </submittedName>
</protein>
<organism evidence="1 2">
    <name type="scientific">Tetragonisca angustula</name>
    <dbReference type="NCBI Taxonomy" id="166442"/>
    <lineage>
        <taxon>Eukaryota</taxon>
        <taxon>Metazoa</taxon>
        <taxon>Ecdysozoa</taxon>
        <taxon>Arthropoda</taxon>
        <taxon>Hexapoda</taxon>
        <taxon>Insecta</taxon>
        <taxon>Pterygota</taxon>
        <taxon>Neoptera</taxon>
        <taxon>Endopterygota</taxon>
        <taxon>Hymenoptera</taxon>
        <taxon>Apocrita</taxon>
        <taxon>Aculeata</taxon>
        <taxon>Apoidea</taxon>
        <taxon>Anthophila</taxon>
        <taxon>Apidae</taxon>
        <taxon>Tetragonisca</taxon>
    </lineage>
</organism>
<name>A0AAW0ZC47_9HYME</name>
<sequence>MSNEGQLPLAQCLDSVRTRIFEHDTQVYAFDAQRGPEELEHVLSANRDLLPSPVSNKAQTMPRYAHSFEEPRGGYSGGPWESSEAVTWEVHD</sequence>
<dbReference type="Proteomes" id="UP001432146">
    <property type="component" value="Unassembled WGS sequence"/>
</dbReference>
<evidence type="ECO:0000313" key="1">
    <source>
        <dbReference type="EMBL" id="KAK9295120.1"/>
    </source>
</evidence>
<reference evidence="1 2" key="1">
    <citation type="submission" date="2024-05" db="EMBL/GenBank/DDBJ databases">
        <title>The nuclear and mitochondrial genome assemblies of Tetragonisca angustula (Apidae: Meliponini), a tiny yet remarkable pollinator in the Neotropics.</title>
        <authorList>
            <person name="Ferrari R."/>
            <person name="Ricardo P.C."/>
            <person name="Dias F.C."/>
            <person name="Araujo N.S."/>
            <person name="Soares D.O."/>
            <person name="Zhou Q.-S."/>
            <person name="Zhu C.-D."/>
            <person name="Coutinho L."/>
            <person name="Airas M.C."/>
            <person name="Batista T.M."/>
        </authorList>
    </citation>
    <scope>NUCLEOTIDE SEQUENCE [LARGE SCALE GENOMIC DNA]</scope>
    <source>
        <strain evidence="1">ASF017062</strain>
        <tissue evidence="1">Abdomen</tissue>
    </source>
</reference>
<comment type="caution">
    <text evidence="1">The sequence shown here is derived from an EMBL/GenBank/DDBJ whole genome shotgun (WGS) entry which is preliminary data.</text>
</comment>
<proteinExistence type="predicted"/>
<gene>
    <name evidence="1" type="ORF">QLX08_010466</name>
</gene>